<comment type="caution">
    <text evidence="2">The sequence shown here is derived from an EMBL/GenBank/DDBJ whole genome shotgun (WGS) entry which is preliminary data.</text>
</comment>
<keyword evidence="3" id="KW-1185">Reference proteome</keyword>
<evidence type="ECO:0008006" key="4">
    <source>
        <dbReference type="Google" id="ProtNLM"/>
    </source>
</evidence>
<protein>
    <recommendedName>
        <fullName evidence="4">Protein kinase domain-containing protein</fullName>
    </recommendedName>
</protein>
<proteinExistence type="predicted"/>
<dbReference type="SUPFAM" id="SSF56112">
    <property type="entry name" value="Protein kinase-like (PK-like)"/>
    <property type="match status" value="1"/>
</dbReference>
<dbReference type="STRING" id="180088.A0A1J8QD27"/>
<dbReference type="EMBL" id="LVVM01001425">
    <property type="protein sequence ID" value="OJA18559.1"/>
    <property type="molecule type" value="Genomic_DNA"/>
</dbReference>
<organism evidence="2 3">
    <name type="scientific">Rhizopogon vesiculosus</name>
    <dbReference type="NCBI Taxonomy" id="180088"/>
    <lineage>
        <taxon>Eukaryota</taxon>
        <taxon>Fungi</taxon>
        <taxon>Dikarya</taxon>
        <taxon>Basidiomycota</taxon>
        <taxon>Agaricomycotina</taxon>
        <taxon>Agaricomycetes</taxon>
        <taxon>Agaricomycetidae</taxon>
        <taxon>Boletales</taxon>
        <taxon>Suillineae</taxon>
        <taxon>Rhizopogonaceae</taxon>
        <taxon>Rhizopogon</taxon>
    </lineage>
</organism>
<name>A0A1J8QD27_9AGAM</name>
<feature type="compositionally biased region" description="Polar residues" evidence="1">
    <location>
        <begin position="154"/>
        <end position="167"/>
    </location>
</feature>
<dbReference type="AlphaFoldDB" id="A0A1J8QD27"/>
<dbReference type="OrthoDB" id="40902at2759"/>
<accession>A0A1J8QD27</accession>
<evidence type="ECO:0000313" key="3">
    <source>
        <dbReference type="Proteomes" id="UP000183567"/>
    </source>
</evidence>
<gene>
    <name evidence="2" type="ORF">AZE42_11540</name>
</gene>
<feature type="compositionally biased region" description="Basic and acidic residues" evidence="1">
    <location>
        <begin position="143"/>
        <end position="153"/>
    </location>
</feature>
<feature type="region of interest" description="Disordered" evidence="1">
    <location>
        <begin position="132"/>
        <end position="194"/>
    </location>
</feature>
<sequence>MFVMKMTTGDDIQEKIWETTRAKIEFHERYWSKVSDEAKTFIKSLLNLDPSQRPAAQLALNSHIMVDNAQSVYRARCHLWSQMTSIARKKWHSAIILARDDDDAEDTGDGETNVRSNQIKASLSLRGINSGSNEDVKVIGPDGKGDQLGKRDVSSSPCVSLTGTGESSVKGKTAFSSLATSRERERSLPDEPLG</sequence>
<reference evidence="2 3" key="1">
    <citation type="submission" date="2016-03" db="EMBL/GenBank/DDBJ databases">
        <title>Comparative genomics of the ectomycorrhizal sister species Rhizopogon vinicolor and Rhizopogon vesiculosus (Basidiomycota: Boletales) reveals a divergence of the mating type B locus.</title>
        <authorList>
            <person name="Mujic A.B."/>
            <person name="Kuo A."/>
            <person name="Tritt A."/>
            <person name="Lipzen A."/>
            <person name="Chen C."/>
            <person name="Johnson J."/>
            <person name="Sharma A."/>
            <person name="Barry K."/>
            <person name="Grigoriev I.V."/>
            <person name="Spatafora J.W."/>
        </authorList>
    </citation>
    <scope>NUCLEOTIDE SEQUENCE [LARGE SCALE GENOMIC DNA]</scope>
    <source>
        <strain evidence="2 3">AM-OR11-056</strain>
    </source>
</reference>
<dbReference type="InterPro" id="IPR011009">
    <property type="entry name" value="Kinase-like_dom_sf"/>
</dbReference>
<dbReference type="Gene3D" id="1.10.510.10">
    <property type="entry name" value="Transferase(Phosphotransferase) domain 1"/>
    <property type="match status" value="1"/>
</dbReference>
<evidence type="ECO:0000313" key="2">
    <source>
        <dbReference type="EMBL" id="OJA18559.1"/>
    </source>
</evidence>
<dbReference type="Proteomes" id="UP000183567">
    <property type="component" value="Unassembled WGS sequence"/>
</dbReference>
<evidence type="ECO:0000256" key="1">
    <source>
        <dbReference type="SAM" id="MobiDB-lite"/>
    </source>
</evidence>
<feature type="compositionally biased region" description="Basic and acidic residues" evidence="1">
    <location>
        <begin position="181"/>
        <end position="194"/>
    </location>
</feature>